<name>A0A397W7I4_9GLOM</name>
<sequence>MITLPTDCLYQIFQHFKDDLKTLHSCLLSNRTCCELIIPILWSNPWKLIQKKKSTPEYRNSLKSLISTLLSCLPSESKQLLHDNRIQWTSHTIYLNYITYCRSLDFQGIWDMLDVVSAPHPLFPFSNAKIHIKNLVGQEICKMIILQSTKITQMIISEMSYSFFNLFQNLSLNVSQSLSHLNEFEYEINENSNILTFYNISNVCKNISNFTIYLRTTPNESFNDLIKSQNSIKFLDIHFKYDPSSKFINSLLLHANTLTHLYVSCNGETTFSKIFSVYHTFSNLKFLRCHAYGDFNSFDGEIVNLSLQNLEILELDGLSLFSYDIIAQIIQGTQGKLERIYINYRMYDSNLIINQTILRSCPNLKVLTTFVTKNTLDIILEILTSCRNLEGIALYSDTGEINSILNHLSLHPLKNLYNLKFNIIDYSRWNFSTKNWELFLKSLEKEELVKKLNISLIYNKKIDIYLHHKIDLFETYKQIDIYINNIIDLFETYYLKGVIASYFIEDENDVIYEYDDWQRLLI</sequence>
<accession>A0A397W7I4</accession>
<dbReference type="SUPFAM" id="SSF52047">
    <property type="entry name" value="RNI-like"/>
    <property type="match status" value="1"/>
</dbReference>
<protein>
    <recommendedName>
        <fullName evidence="3">F-box domain-containing protein</fullName>
    </recommendedName>
</protein>
<dbReference type="OrthoDB" id="2338937at2759"/>
<comment type="caution">
    <text evidence="1">The sequence shown here is derived from an EMBL/GenBank/DDBJ whole genome shotgun (WGS) entry which is preliminary data.</text>
</comment>
<keyword evidence="2" id="KW-1185">Reference proteome</keyword>
<dbReference type="Proteomes" id="UP000266673">
    <property type="component" value="Unassembled WGS sequence"/>
</dbReference>
<evidence type="ECO:0008006" key="3">
    <source>
        <dbReference type="Google" id="ProtNLM"/>
    </source>
</evidence>
<dbReference type="AlphaFoldDB" id="A0A397W7I4"/>
<proteinExistence type="predicted"/>
<gene>
    <name evidence="1" type="ORF">C2G38_2151921</name>
</gene>
<dbReference type="EMBL" id="QKWP01000007">
    <property type="protein sequence ID" value="RIB30660.1"/>
    <property type="molecule type" value="Genomic_DNA"/>
</dbReference>
<organism evidence="1 2">
    <name type="scientific">Gigaspora rosea</name>
    <dbReference type="NCBI Taxonomy" id="44941"/>
    <lineage>
        <taxon>Eukaryota</taxon>
        <taxon>Fungi</taxon>
        <taxon>Fungi incertae sedis</taxon>
        <taxon>Mucoromycota</taxon>
        <taxon>Glomeromycotina</taxon>
        <taxon>Glomeromycetes</taxon>
        <taxon>Diversisporales</taxon>
        <taxon>Gigasporaceae</taxon>
        <taxon>Gigaspora</taxon>
    </lineage>
</organism>
<evidence type="ECO:0000313" key="2">
    <source>
        <dbReference type="Proteomes" id="UP000266673"/>
    </source>
</evidence>
<reference evidence="1 2" key="1">
    <citation type="submission" date="2018-06" db="EMBL/GenBank/DDBJ databases">
        <title>Comparative genomics reveals the genomic features of Rhizophagus irregularis, R. cerebriforme, R. diaphanum and Gigaspora rosea, and their symbiotic lifestyle signature.</title>
        <authorList>
            <person name="Morin E."/>
            <person name="San Clemente H."/>
            <person name="Chen E.C.H."/>
            <person name="De La Providencia I."/>
            <person name="Hainaut M."/>
            <person name="Kuo A."/>
            <person name="Kohler A."/>
            <person name="Murat C."/>
            <person name="Tang N."/>
            <person name="Roy S."/>
            <person name="Loubradou J."/>
            <person name="Henrissat B."/>
            <person name="Grigoriev I.V."/>
            <person name="Corradi N."/>
            <person name="Roux C."/>
            <person name="Martin F.M."/>
        </authorList>
    </citation>
    <scope>NUCLEOTIDE SEQUENCE [LARGE SCALE GENOMIC DNA]</scope>
    <source>
        <strain evidence="1 2">DAOM 194757</strain>
    </source>
</reference>
<evidence type="ECO:0000313" key="1">
    <source>
        <dbReference type="EMBL" id="RIB30660.1"/>
    </source>
</evidence>